<comment type="similarity">
    <text evidence="2 8">Belongs to the binding-protein-dependent transport system permease family. CysTW subfamily.</text>
</comment>
<gene>
    <name evidence="9" type="primary">pstA</name>
    <name evidence="9" type="ORF">ELLFYP34_01419</name>
</gene>
<evidence type="ECO:0000256" key="2">
    <source>
        <dbReference type="ARBA" id="ARBA00007069"/>
    </source>
</evidence>
<protein>
    <recommendedName>
        <fullName evidence="8">Phosphate transport system permease protein PstA</fullName>
    </recommendedName>
</protein>
<dbReference type="AlphaFoldDB" id="A0A6N3HLQ8"/>
<evidence type="ECO:0000256" key="8">
    <source>
        <dbReference type="RuleBase" id="RU363043"/>
    </source>
</evidence>
<comment type="subcellular location">
    <subcellularLocation>
        <location evidence="1 8">Cell membrane</location>
        <topology evidence="1 8">Multi-pass membrane protein</topology>
    </subcellularLocation>
</comment>
<keyword evidence="7 8" id="KW-0472">Membrane</keyword>
<feature type="transmembrane region" description="Helical" evidence="8">
    <location>
        <begin position="305"/>
        <end position="326"/>
    </location>
</feature>
<dbReference type="InterPro" id="IPR035906">
    <property type="entry name" value="MetI-like_sf"/>
</dbReference>
<dbReference type="PANTHER" id="PTHR43470">
    <property type="entry name" value="PHOSPHATE TRANSPORT SYSTEM PERMEASE PROTEIN PSTA-RELATED"/>
    <property type="match status" value="1"/>
</dbReference>
<keyword evidence="6 8" id="KW-1133">Transmembrane helix</keyword>
<evidence type="ECO:0000256" key="1">
    <source>
        <dbReference type="ARBA" id="ARBA00004651"/>
    </source>
</evidence>
<feature type="transmembrane region" description="Helical" evidence="8">
    <location>
        <begin position="182"/>
        <end position="209"/>
    </location>
</feature>
<keyword evidence="4 8" id="KW-1003">Cell membrane</keyword>
<accession>A0A6N3HLQ8</accession>
<name>A0A6N3HLQ8_EUBLI</name>
<keyword evidence="3" id="KW-0813">Transport</keyword>
<dbReference type="InterPro" id="IPR005672">
    <property type="entry name" value="Phosphate_PstA"/>
</dbReference>
<feature type="transmembrane region" description="Helical" evidence="8">
    <location>
        <begin position="255"/>
        <end position="273"/>
    </location>
</feature>
<feature type="transmembrane region" description="Helical" evidence="8">
    <location>
        <begin position="230"/>
        <end position="249"/>
    </location>
</feature>
<keyword evidence="5 8" id="KW-0812">Transmembrane</keyword>
<dbReference type="GO" id="GO:0005315">
    <property type="term" value="F:phosphate transmembrane transporter activity"/>
    <property type="evidence" value="ECO:0007669"/>
    <property type="project" value="InterPro"/>
</dbReference>
<evidence type="ECO:0000256" key="3">
    <source>
        <dbReference type="ARBA" id="ARBA00022448"/>
    </source>
</evidence>
<sequence length="401" mass="43072">MSRKVKDNCVKGIIYAATAITLGILLFIIGFIFVKGIGMVDWNFITRDFNDKVGYQMAEKKEVPLSINEADLLSKSDYYKKYETPDGEPLYIESLGAAIMKVDYSKRNEQHKQVIFSYIEKDSSLNATKDTTGKGTAVKTDYVLESVDGADVADLSLQEIAQLVDDGGSTLKLKVVNPGGGIFSNIITTLYMVFLSLIIALPIGILAAIYMTEYAKPGRLVNAIRFATECLSGIPSIIFGLFGMAFFVVALKFQISLLSGSLTVAIILLPVIIRSTEEALKTVPVSYREGSLALGATKLQTVFKVVLPSAVPGIVTAVLLSIGRVIGESAALLLTAGTVAQIPGTLFSPGSTLTVQAYYVAKEEGNIELACAIGIVIVLIVIVLNILSRLAADKLDVAHKK</sequence>
<dbReference type="NCBIfam" id="TIGR00974">
    <property type="entry name" value="3a0107s02c"/>
    <property type="match status" value="1"/>
</dbReference>
<evidence type="ECO:0000256" key="5">
    <source>
        <dbReference type="ARBA" id="ARBA00022692"/>
    </source>
</evidence>
<evidence type="ECO:0000256" key="4">
    <source>
        <dbReference type="ARBA" id="ARBA00022475"/>
    </source>
</evidence>
<dbReference type="GO" id="GO:0005886">
    <property type="term" value="C:plasma membrane"/>
    <property type="evidence" value="ECO:0007669"/>
    <property type="project" value="UniProtKB-SubCell"/>
</dbReference>
<dbReference type="PANTHER" id="PTHR43470:SF3">
    <property type="entry name" value="PHOSPHATE TRANSPORT SYSTEM PERMEASE PROTEIN PSTA-RELATED"/>
    <property type="match status" value="1"/>
</dbReference>
<dbReference type="CDD" id="cd06261">
    <property type="entry name" value="TM_PBP2"/>
    <property type="match status" value="1"/>
</dbReference>
<evidence type="ECO:0000256" key="6">
    <source>
        <dbReference type="ARBA" id="ARBA00022989"/>
    </source>
</evidence>
<evidence type="ECO:0000256" key="7">
    <source>
        <dbReference type="ARBA" id="ARBA00023136"/>
    </source>
</evidence>
<dbReference type="EMBL" id="CACRTR010000023">
    <property type="protein sequence ID" value="VYU77411.1"/>
    <property type="molecule type" value="Genomic_DNA"/>
</dbReference>
<reference evidence="9" key="1">
    <citation type="submission" date="2019-11" db="EMBL/GenBank/DDBJ databases">
        <authorList>
            <person name="Feng L."/>
        </authorList>
    </citation>
    <scope>NUCLEOTIDE SEQUENCE</scope>
    <source>
        <strain evidence="9">ElimosumLFYP34</strain>
    </source>
</reference>
<dbReference type="GO" id="GO:0035435">
    <property type="term" value="P:phosphate ion transmembrane transport"/>
    <property type="evidence" value="ECO:0007669"/>
    <property type="project" value="InterPro"/>
</dbReference>
<dbReference type="InterPro" id="IPR000515">
    <property type="entry name" value="MetI-like"/>
</dbReference>
<dbReference type="Pfam" id="PF00528">
    <property type="entry name" value="BPD_transp_1"/>
    <property type="match status" value="1"/>
</dbReference>
<proteinExistence type="inferred from homology"/>
<dbReference type="PROSITE" id="PS50928">
    <property type="entry name" value="ABC_TM1"/>
    <property type="match status" value="1"/>
</dbReference>
<evidence type="ECO:0000313" key="9">
    <source>
        <dbReference type="EMBL" id="VYU77411.1"/>
    </source>
</evidence>
<feature type="transmembrane region" description="Helical" evidence="8">
    <location>
        <begin position="12"/>
        <end position="34"/>
    </location>
</feature>
<feature type="transmembrane region" description="Helical" evidence="8">
    <location>
        <begin position="367"/>
        <end position="387"/>
    </location>
</feature>
<dbReference type="Gene3D" id="1.10.3720.10">
    <property type="entry name" value="MetI-like"/>
    <property type="match status" value="1"/>
</dbReference>
<dbReference type="SUPFAM" id="SSF161098">
    <property type="entry name" value="MetI-like"/>
    <property type="match status" value="1"/>
</dbReference>
<organism evidence="9">
    <name type="scientific">Eubacterium limosum</name>
    <dbReference type="NCBI Taxonomy" id="1736"/>
    <lineage>
        <taxon>Bacteria</taxon>
        <taxon>Bacillati</taxon>
        <taxon>Bacillota</taxon>
        <taxon>Clostridia</taxon>
        <taxon>Eubacteriales</taxon>
        <taxon>Eubacteriaceae</taxon>
        <taxon>Eubacterium</taxon>
    </lineage>
</organism>